<evidence type="ECO:0000313" key="4">
    <source>
        <dbReference type="EMBL" id="MBW0136683.1"/>
    </source>
</evidence>
<organism evidence="4 5">
    <name type="scientific">Pseudonocardia abyssalis</name>
    <dbReference type="NCBI Taxonomy" id="2792008"/>
    <lineage>
        <taxon>Bacteria</taxon>
        <taxon>Bacillati</taxon>
        <taxon>Actinomycetota</taxon>
        <taxon>Actinomycetes</taxon>
        <taxon>Pseudonocardiales</taxon>
        <taxon>Pseudonocardiaceae</taxon>
        <taxon>Pseudonocardia</taxon>
    </lineage>
</organism>
<proteinExistence type="inferred from homology"/>
<dbReference type="Proteomes" id="UP000694287">
    <property type="component" value="Unassembled WGS sequence"/>
</dbReference>
<keyword evidence="2" id="KW-0479">Metal-binding</keyword>
<keyword evidence="2" id="KW-0408">Iron</keyword>
<keyword evidence="5" id="KW-1185">Reference proteome</keyword>
<protein>
    <submittedName>
        <fullName evidence="4">Cytochrome P450</fullName>
    </submittedName>
</protein>
<evidence type="ECO:0000256" key="2">
    <source>
        <dbReference type="RuleBase" id="RU000461"/>
    </source>
</evidence>
<evidence type="ECO:0000256" key="1">
    <source>
        <dbReference type="ARBA" id="ARBA00010617"/>
    </source>
</evidence>
<sequence length="432" mass="46535">MSDPSERPDEPTDAGVTSLTRVLPADMTERSSGCPFDPAPGLADRRGAGAVQPVELLNGAAAFLVTGFEEARVVLSDPRFSSDRIRYPDASRLTPDQVAALGVHDGSPLTPRVETREDGMFVFMDPPEHTRLRRLLTGQFTVRRMKALEDRLREIAVEHIDAMVAAGTEADLIPAYALPIPSLMICELLGVDYADRDEFQHNTAVALSTRSSDAERAAAGGALYGFIARLVTEKRGTPADDLLSGLVHDAEPPLTDAQLIDMTLVLLGAGHETTANMLRLGVLALLENPGQLAALRADPGLIDGTVEELLRYLSIVQLGVTRIAREAVTVGGVDVPAGATVVIATPEANRDPSHVVDPDRLDLARPRTPHLAFGHGIHQCLGQQLARIEMRIGFGELFARLPDLRLTVPVEEVPLRNDMQIFGVHALPVAWG</sequence>
<dbReference type="Pfam" id="PF00067">
    <property type="entry name" value="p450"/>
    <property type="match status" value="1"/>
</dbReference>
<keyword evidence="2" id="KW-0503">Monooxygenase</keyword>
<dbReference type="InterPro" id="IPR017972">
    <property type="entry name" value="Cyt_P450_CS"/>
</dbReference>
<dbReference type="PANTHER" id="PTHR46696">
    <property type="entry name" value="P450, PUTATIVE (EUROFUNG)-RELATED"/>
    <property type="match status" value="1"/>
</dbReference>
<dbReference type="InterPro" id="IPR001128">
    <property type="entry name" value="Cyt_P450"/>
</dbReference>
<dbReference type="PROSITE" id="PS00086">
    <property type="entry name" value="CYTOCHROME_P450"/>
    <property type="match status" value="1"/>
</dbReference>
<feature type="compositionally biased region" description="Basic and acidic residues" evidence="3">
    <location>
        <begin position="1"/>
        <end position="10"/>
    </location>
</feature>
<feature type="region of interest" description="Disordered" evidence="3">
    <location>
        <begin position="1"/>
        <end position="40"/>
    </location>
</feature>
<evidence type="ECO:0000313" key="5">
    <source>
        <dbReference type="Proteomes" id="UP000694287"/>
    </source>
</evidence>
<comment type="caution">
    <text evidence="4">The sequence shown here is derived from an EMBL/GenBank/DDBJ whole genome shotgun (WGS) entry which is preliminary data.</text>
</comment>
<gene>
    <name evidence="4" type="ORF">I4I81_20775</name>
</gene>
<keyword evidence="2" id="KW-0349">Heme</keyword>
<comment type="similarity">
    <text evidence="1 2">Belongs to the cytochrome P450 family.</text>
</comment>
<name>A0ABS6UWP3_9PSEU</name>
<reference evidence="4 5" key="1">
    <citation type="submission" date="2020-11" db="EMBL/GenBank/DDBJ databases">
        <title>Pseudonocardia abyssalis sp. nov. and Pseudonocardia oceani sp. nov., description and phylogenomic analysis of two novel actinomycetes isolated from the deep Southern Ocean.</title>
        <authorList>
            <person name="Parra J."/>
        </authorList>
    </citation>
    <scope>NUCLEOTIDE SEQUENCE [LARGE SCALE GENOMIC DNA]</scope>
    <source>
        <strain evidence="4 5">KRD-168</strain>
    </source>
</reference>
<keyword evidence="2" id="KW-0560">Oxidoreductase</keyword>
<dbReference type="CDD" id="cd11030">
    <property type="entry name" value="CYP105-like"/>
    <property type="match status" value="1"/>
</dbReference>
<dbReference type="RefSeq" id="WP_218601660.1">
    <property type="nucleotide sequence ID" value="NZ_JADQDJ010000029.1"/>
</dbReference>
<dbReference type="PANTHER" id="PTHR46696:SF1">
    <property type="entry name" value="CYTOCHROME P450 YJIB-RELATED"/>
    <property type="match status" value="1"/>
</dbReference>
<dbReference type="EMBL" id="JADQDK010000001">
    <property type="protein sequence ID" value="MBW0136683.1"/>
    <property type="molecule type" value="Genomic_DNA"/>
</dbReference>
<evidence type="ECO:0000256" key="3">
    <source>
        <dbReference type="SAM" id="MobiDB-lite"/>
    </source>
</evidence>
<accession>A0ABS6UWP3</accession>